<keyword evidence="7 14" id="KW-0276">Fatty acid metabolism</keyword>
<dbReference type="EMBL" id="AMQN01015326">
    <property type="status" value="NOT_ANNOTATED_CDS"/>
    <property type="molecule type" value="Genomic_DNA"/>
</dbReference>
<comment type="subcellular location">
    <subcellularLocation>
        <location evidence="14">Endoplasmic reticulum membrane</location>
        <topology evidence="14">Multi-pass membrane protein</topology>
    </subcellularLocation>
    <subcellularLocation>
        <location evidence="1">Membrane</location>
        <topology evidence="1">Multi-pass membrane protein</topology>
    </subcellularLocation>
</comment>
<evidence type="ECO:0000256" key="8">
    <source>
        <dbReference type="ARBA" id="ARBA00022989"/>
    </source>
</evidence>
<evidence type="ECO:0000256" key="6">
    <source>
        <dbReference type="ARBA" id="ARBA00022692"/>
    </source>
</evidence>
<keyword evidence="12 14" id="KW-0456">Lyase</keyword>
<evidence type="ECO:0000256" key="4">
    <source>
        <dbReference type="ARBA" id="ARBA00013122"/>
    </source>
</evidence>
<evidence type="ECO:0000256" key="1">
    <source>
        <dbReference type="ARBA" id="ARBA00004141"/>
    </source>
</evidence>
<evidence type="ECO:0000256" key="2">
    <source>
        <dbReference type="ARBA" id="ARBA00005194"/>
    </source>
</evidence>
<proteinExistence type="inferred from homology"/>
<dbReference type="GO" id="GO:0030148">
    <property type="term" value="P:sphingolipid biosynthetic process"/>
    <property type="evidence" value="ECO:0007669"/>
    <property type="project" value="TreeGrafter"/>
</dbReference>
<dbReference type="EnsemblMetazoa" id="CapteT151760">
    <property type="protein sequence ID" value="CapteP151760"/>
    <property type="gene ID" value="CapteG151760"/>
</dbReference>
<keyword evidence="14" id="KW-0256">Endoplasmic reticulum</keyword>
<keyword evidence="11 14" id="KW-0275">Fatty acid biosynthesis</keyword>
<dbReference type="AlphaFoldDB" id="R7TBR6"/>
<dbReference type="PANTHER" id="PTHR11035">
    <property type="entry name" value="VERY-LONG-CHAIN (3R)-3-HYDROXYACYL-COA DEHYDRATASE"/>
    <property type="match status" value="1"/>
</dbReference>
<feature type="transmembrane region" description="Helical" evidence="14">
    <location>
        <begin position="108"/>
        <end position="128"/>
    </location>
</feature>
<keyword evidence="17" id="KW-1185">Reference proteome</keyword>
<evidence type="ECO:0000313" key="16">
    <source>
        <dbReference type="EnsemblMetazoa" id="CapteP151760"/>
    </source>
</evidence>
<organism evidence="15">
    <name type="scientific">Capitella teleta</name>
    <name type="common">Polychaete worm</name>
    <dbReference type="NCBI Taxonomy" id="283909"/>
    <lineage>
        <taxon>Eukaryota</taxon>
        <taxon>Metazoa</taxon>
        <taxon>Spiralia</taxon>
        <taxon>Lophotrochozoa</taxon>
        <taxon>Annelida</taxon>
        <taxon>Polychaeta</taxon>
        <taxon>Sedentaria</taxon>
        <taxon>Scolecida</taxon>
        <taxon>Capitellidae</taxon>
        <taxon>Capitella</taxon>
    </lineage>
</organism>
<dbReference type="GO" id="GO:0030497">
    <property type="term" value="P:fatty acid elongation"/>
    <property type="evidence" value="ECO:0007669"/>
    <property type="project" value="TreeGrafter"/>
</dbReference>
<accession>R7TBR6</accession>
<feature type="transmembrane region" description="Helical" evidence="14">
    <location>
        <begin position="82"/>
        <end position="102"/>
    </location>
</feature>
<keyword evidence="5 14" id="KW-0444">Lipid biosynthesis</keyword>
<evidence type="ECO:0000256" key="9">
    <source>
        <dbReference type="ARBA" id="ARBA00023098"/>
    </source>
</evidence>
<reference evidence="15 17" key="2">
    <citation type="journal article" date="2013" name="Nature">
        <title>Insights into bilaterian evolution from three spiralian genomes.</title>
        <authorList>
            <person name="Simakov O."/>
            <person name="Marletaz F."/>
            <person name="Cho S.J."/>
            <person name="Edsinger-Gonzales E."/>
            <person name="Havlak P."/>
            <person name="Hellsten U."/>
            <person name="Kuo D.H."/>
            <person name="Larsson T."/>
            <person name="Lv J."/>
            <person name="Arendt D."/>
            <person name="Savage R."/>
            <person name="Osoegawa K."/>
            <person name="de Jong P."/>
            <person name="Grimwood J."/>
            <person name="Chapman J.A."/>
            <person name="Shapiro H."/>
            <person name="Aerts A."/>
            <person name="Otillar R.P."/>
            <person name="Terry A.Y."/>
            <person name="Boore J.L."/>
            <person name="Grigoriev I.V."/>
            <person name="Lindberg D.R."/>
            <person name="Seaver E.C."/>
            <person name="Weisblat D.A."/>
            <person name="Putnam N.H."/>
            <person name="Rokhsar D.S."/>
        </authorList>
    </citation>
    <scope>NUCLEOTIDE SEQUENCE</scope>
    <source>
        <strain evidence="15 17">I ESC-2004</strain>
    </source>
</reference>
<evidence type="ECO:0000313" key="15">
    <source>
        <dbReference type="EMBL" id="ELT88541.1"/>
    </source>
</evidence>
<reference evidence="16" key="3">
    <citation type="submission" date="2015-06" db="UniProtKB">
        <authorList>
            <consortium name="EnsemblMetazoa"/>
        </authorList>
    </citation>
    <scope>IDENTIFICATION</scope>
</reference>
<evidence type="ECO:0000256" key="13">
    <source>
        <dbReference type="ARBA" id="ARBA00036671"/>
    </source>
</evidence>
<dbReference type="GO" id="GO:0102158">
    <property type="term" value="F:very-long-chain (3R)-3-hydroxyacyl-CoA dehydratase activity"/>
    <property type="evidence" value="ECO:0007669"/>
    <property type="project" value="UniProtKB-EC"/>
</dbReference>
<dbReference type="GO" id="GO:0042761">
    <property type="term" value="P:very long-chain fatty acid biosynthetic process"/>
    <property type="evidence" value="ECO:0007669"/>
    <property type="project" value="TreeGrafter"/>
</dbReference>
<dbReference type="STRING" id="283909.R7TBR6"/>
<comment type="similarity">
    <text evidence="3 14">Belongs to the very long-chain fatty acids dehydratase HACD family.</text>
</comment>
<keyword evidence="8 14" id="KW-1133">Transmembrane helix</keyword>
<keyword evidence="9 14" id="KW-0443">Lipid metabolism</keyword>
<comment type="pathway">
    <text evidence="2 14">Lipid metabolism; fatty acid biosynthesis.</text>
</comment>
<comment type="function">
    <text evidence="14">Catalyzes the third of the four reactions of the long-chain fatty acids elongation cycle. This endoplasmic reticulum-bound enzymatic process, allows the addition of two carbons to the chain of long- and very long-chain fatty acids/VLCFAs per cycle. This enzyme catalyzes the dehydration of the 3-hydroxyacyl-CoA intermediate into trans-2,3-enoyl-CoA, within each cycle of fatty acid elongation. Thereby, it participates to the production of VLCFAs of different chain lengths that are involved in multiple biological processes as precursors of membrane lipids and lipid mediators.</text>
</comment>
<keyword evidence="10 14" id="KW-0472">Membrane</keyword>
<evidence type="ECO:0000256" key="10">
    <source>
        <dbReference type="ARBA" id="ARBA00023136"/>
    </source>
</evidence>
<feature type="transmembrane region" description="Helical" evidence="14">
    <location>
        <begin position="50"/>
        <end position="70"/>
    </location>
</feature>
<protein>
    <recommendedName>
        <fullName evidence="4 14">Very-long-chain (3R)-3-hydroxyacyl-CoA dehydratase</fullName>
        <ecNumber evidence="4 14">4.2.1.134</ecNumber>
    </recommendedName>
</protein>
<feature type="transmembrane region" description="Helical" evidence="14">
    <location>
        <begin position="148"/>
        <end position="171"/>
    </location>
</feature>
<dbReference type="EMBL" id="KB311802">
    <property type="protein sequence ID" value="ELT88541.1"/>
    <property type="molecule type" value="Genomic_DNA"/>
</dbReference>
<reference evidence="17" key="1">
    <citation type="submission" date="2012-12" db="EMBL/GenBank/DDBJ databases">
        <authorList>
            <person name="Hellsten U."/>
            <person name="Grimwood J."/>
            <person name="Chapman J.A."/>
            <person name="Shapiro H."/>
            <person name="Aerts A."/>
            <person name="Otillar R.P."/>
            <person name="Terry A.Y."/>
            <person name="Boore J.L."/>
            <person name="Simakov O."/>
            <person name="Marletaz F."/>
            <person name="Cho S.-J."/>
            <person name="Edsinger-Gonzales E."/>
            <person name="Havlak P."/>
            <person name="Kuo D.-H."/>
            <person name="Larsson T."/>
            <person name="Lv J."/>
            <person name="Arendt D."/>
            <person name="Savage R."/>
            <person name="Osoegawa K."/>
            <person name="de Jong P."/>
            <person name="Lindberg D.R."/>
            <person name="Seaver E.C."/>
            <person name="Weisblat D.A."/>
            <person name="Putnam N.H."/>
            <person name="Grigoriev I.V."/>
            <person name="Rokhsar D.S."/>
        </authorList>
    </citation>
    <scope>NUCLEOTIDE SEQUENCE</scope>
    <source>
        <strain evidence="17">I ESC-2004</strain>
    </source>
</reference>
<feature type="transmembrane region" description="Helical" evidence="14">
    <location>
        <begin position="191"/>
        <end position="211"/>
    </location>
</feature>
<dbReference type="InterPro" id="IPR007482">
    <property type="entry name" value="Tyr_Pase-like_PTPLA"/>
</dbReference>
<evidence type="ECO:0000256" key="11">
    <source>
        <dbReference type="ARBA" id="ARBA00023160"/>
    </source>
</evidence>
<dbReference type="OrthoDB" id="46988at2759"/>
<dbReference type="UniPathway" id="UPA00094"/>
<keyword evidence="6 14" id="KW-0812">Transmembrane</keyword>
<dbReference type="Pfam" id="PF04387">
    <property type="entry name" value="PTPLA"/>
    <property type="match status" value="1"/>
</dbReference>
<feature type="transmembrane region" description="Helical" evidence="14">
    <location>
        <begin position="12"/>
        <end position="38"/>
    </location>
</feature>
<sequence>MPPKKPDDYVNVTTSLAYLLVYNFAQVGGWTMIAFAMGLKWVAKGSYTDFYGAVEPMLLIFQTAAILEIFHAMFGLVKSNPVLTAFQVFSRIIVTWGILYIVPEVHQSVGVAMLLVAWSVTEIIRYSYYMCGLIDSIPYALMWCRYTFFIILYPIGVTGELLSIYGALPFIKDRGLYSVSMPNRANMSFSYYHVLIFVMLSYIPIFPQLYLHMFAQRRKMVSASPKPKAE</sequence>
<gene>
    <name evidence="15" type="ORF">CAPTEDRAFT_151760</name>
</gene>
<dbReference type="FunCoup" id="R7TBR6">
    <property type="interactions" value="836"/>
</dbReference>
<dbReference type="EC" id="4.2.1.134" evidence="4 14"/>
<evidence type="ECO:0000256" key="5">
    <source>
        <dbReference type="ARBA" id="ARBA00022516"/>
    </source>
</evidence>
<dbReference type="GO" id="GO:0005789">
    <property type="term" value="C:endoplasmic reticulum membrane"/>
    <property type="evidence" value="ECO:0007669"/>
    <property type="project" value="UniProtKB-SubCell"/>
</dbReference>
<comment type="catalytic activity">
    <reaction evidence="13 14">
        <text>a very-long-chain (3R)-3-hydroxyacyl-CoA = a very-long-chain (2E)-enoyl-CoA + H2O</text>
        <dbReference type="Rhea" id="RHEA:45812"/>
        <dbReference type="ChEBI" id="CHEBI:15377"/>
        <dbReference type="ChEBI" id="CHEBI:83728"/>
        <dbReference type="ChEBI" id="CHEBI:85440"/>
        <dbReference type="EC" id="4.2.1.134"/>
    </reaction>
</comment>
<name>R7TBR6_CAPTE</name>
<evidence type="ECO:0000256" key="14">
    <source>
        <dbReference type="RuleBase" id="RU363109"/>
    </source>
</evidence>
<evidence type="ECO:0000313" key="17">
    <source>
        <dbReference type="Proteomes" id="UP000014760"/>
    </source>
</evidence>
<dbReference type="OMA" id="SEWWLMY"/>
<dbReference type="HOGENOM" id="CLU_034302_2_2_1"/>
<evidence type="ECO:0000256" key="7">
    <source>
        <dbReference type="ARBA" id="ARBA00022832"/>
    </source>
</evidence>
<dbReference type="Proteomes" id="UP000014760">
    <property type="component" value="Unassembled WGS sequence"/>
</dbReference>
<dbReference type="PANTHER" id="PTHR11035:SF3">
    <property type="entry name" value="VERY-LONG-CHAIN (3R)-3-HYDROXYACYL-COA DEHYDRATASE"/>
    <property type="match status" value="1"/>
</dbReference>
<evidence type="ECO:0000256" key="12">
    <source>
        <dbReference type="ARBA" id="ARBA00023239"/>
    </source>
</evidence>
<evidence type="ECO:0000256" key="3">
    <source>
        <dbReference type="ARBA" id="ARBA00007811"/>
    </source>
</evidence>